<name>A0A4R6BYS5_9STAP</name>
<protein>
    <submittedName>
        <fullName evidence="4">DUF2089 family protein</fullName>
    </submittedName>
</protein>
<evidence type="ECO:0000259" key="3">
    <source>
        <dbReference type="Pfam" id="PF09862"/>
    </source>
</evidence>
<dbReference type="GO" id="GO:0006355">
    <property type="term" value="P:regulation of DNA-templated transcription"/>
    <property type="evidence" value="ECO:0007669"/>
    <property type="project" value="InterPro"/>
</dbReference>
<dbReference type="Pfam" id="PF09862">
    <property type="entry name" value="DUF2089"/>
    <property type="match status" value="1"/>
</dbReference>
<dbReference type="Proteomes" id="UP000294843">
    <property type="component" value="Unassembled WGS sequence"/>
</dbReference>
<accession>A0A4R6BYS5</accession>
<comment type="caution">
    <text evidence="4">The sequence shown here is derived from an EMBL/GenBank/DDBJ whole genome shotgun (WGS) entry which is preliminary data.</text>
</comment>
<dbReference type="RefSeq" id="WP_133452308.1">
    <property type="nucleotide sequence ID" value="NZ_SCWF01000011.1"/>
</dbReference>
<organism evidence="4 5">
    <name type="scientific">Macrococcus bovicus</name>
    <dbReference type="NCBI Taxonomy" id="69968"/>
    <lineage>
        <taxon>Bacteria</taxon>
        <taxon>Bacillati</taxon>
        <taxon>Bacillota</taxon>
        <taxon>Bacilli</taxon>
        <taxon>Bacillales</taxon>
        <taxon>Staphylococcaceae</taxon>
        <taxon>Macrococcus</taxon>
    </lineage>
</organism>
<dbReference type="EMBL" id="SCWF01000011">
    <property type="protein sequence ID" value="TDM13442.1"/>
    <property type="molecule type" value="Genomic_DNA"/>
</dbReference>
<gene>
    <name evidence="4" type="ORF">ERX55_09335</name>
</gene>
<evidence type="ECO:0000256" key="1">
    <source>
        <dbReference type="ARBA" id="ARBA00023015"/>
    </source>
</evidence>
<evidence type="ECO:0000256" key="2">
    <source>
        <dbReference type="ARBA" id="ARBA00023163"/>
    </source>
</evidence>
<dbReference type="SUPFAM" id="SSF46894">
    <property type="entry name" value="C-terminal effector domain of the bipartite response regulators"/>
    <property type="match status" value="1"/>
</dbReference>
<dbReference type="AlphaFoldDB" id="A0A4R6BYS5"/>
<dbReference type="GO" id="GO:0003677">
    <property type="term" value="F:DNA binding"/>
    <property type="evidence" value="ECO:0007669"/>
    <property type="project" value="InterPro"/>
</dbReference>
<evidence type="ECO:0000313" key="5">
    <source>
        <dbReference type="Proteomes" id="UP000294843"/>
    </source>
</evidence>
<reference evidence="4 5" key="1">
    <citation type="submission" date="2019-01" db="EMBL/GenBank/DDBJ databases">
        <title>Draft genome sequences of the type strains of six Macrococcus species.</title>
        <authorList>
            <person name="Mazhar S."/>
            <person name="Altermann E."/>
            <person name="Hill C."/>
            <person name="Mcauliffe O."/>
        </authorList>
    </citation>
    <scope>NUCLEOTIDE SEQUENCE [LARGE SCALE GENOMIC DNA]</scope>
    <source>
        <strain evidence="4 5">ATCC 51825</strain>
    </source>
</reference>
<evidence type="ECO:0000313" key="4">
    <source>
        <dbReference type="EMBL" id="TDM13442.1"/>
    </source>
</evidence>
<feature type="domain" description="DUF2089" evidence="3">
    <location>
        <begin position="13"/>
        <end position="57"/>
    </location>
</feature>
<keyword evidence="1" id="KW-0805">Transcription regulation</keyword>
<dbReference type="InterPro" id="IPR016032">
    <property type="entry name" value="Sig_transdc_resp-reg_C-effctor"/>
</dbReference>
<proteinExistence type="predicted"/>
<sequence length="98" mass="11285">MDRNDIPEWMLALSIEDLEFMKKFVLASGSLKSIAKIYDVSYPTVRVRLNSLIQKIEVADKEENSEFISYVKSLAIDEVITLDEAKKLIKLYKAERGE</sequence>
<dbReference type="InterPro" id="IPR018658">
    <property type="entry name" value="DUF2089"/>
</dbReference>
<keyword evidence="2" id="KW-0804">Transcription</keyword>
<keyword evidence="5" id="KW-1185">Reference proteome</keyword>
<dbReference type="OrthoDB" id="9797643at2"/>